<dbReference type="InterPro" id="IPR035671">
    <property type="entry name" value="DsbD_gamma"/>
</dbReference>
<dbReference type="Gene3D" id="3.40.30.10">
    <property type="entry name" value="Glutaredoxin"/>
    <property type="match status" value="1"/>
</dbReference>
<evidence type="ECO:0000256" key="4">
    <source>
        <dbReference type="ARBA" id="ARBA00022475"/>
    </source>
</evidence>
<evidence type="ECO:0000256" key="5">
    <source>
        <dbReference type="ARBA" id="ARBA00022519"/>
    </source>
</evidence>
<feature type="transmembrane region" description="Helical" evidence="18">
    <location>
        <begin position="413"/>
        <end position="432"/>
    </location>
</feature>
<feature type="transmembrane region" description="Helical" evidence="18">
    <location>
        <begin position="282"/>
        <end position="315"/>
    </location>
</feature>
<keyword evidence="13 18" id="KW-0472">Membrane</keyword>
<dbReference type="EC" id="1.8.1.8" evidence="18"/>
<dbReference type="PANTHER" id="PTHR32234:SF0">
    <property type="entry name" value="THIOL:DISULFIDE INTERCHANGE PROTEIN DSBD"/>
    <property type="match status" value="1"/>
</dbReference>
<evidence type="ECO:0000256" key="17">
    <source>
        <dbReference type="ARBA" id="ARBA00047804"/>
    </source>
</evidence>
<evidence type="ECO:0000313" key="21">
    <source>
        <dbReference type="Proteomes" id="UP000268033"/>
    </source>
</evidence>
<dbReference type="InterPro" id="IPR028250">
    <property type="entry name" value="DsbDN"/>
</dbReference>
<dbReference type="CDD" id="cd02953">
    <property type="entry name" value="DsbDgamma"/>
    <property type="match status" value="1"/>
</dbReference>
<keyword evidence="6 18" id="KW-0812">Transmembrane</keyword>
<dbReference type="InterPro" id="IPR013766">
    <property type="entry name" value="Thioredoxin_domain"/>
</dbReference>
<evidence type="ECO:0000256" key="13">
    <source>
        <dbReference type="ARBA" id="ARBA00023136"/>
    </source>
</evidence>
<comment type="function">
    <text evidence="18">Required to facilitate the formation of correct disulfide bonds in some periplasmic proteins and for the assembly of the periplasmic c-type cytochromes. Acts by transferring electrons from cytoplasmic thioredoxin to the periplasm. This transfer involves a cascade of disulfide bond formation and reduction steps.</text>
</comment>
<evidence type="ECO:0000256" key="2">
    <source>
        <dbReference type="ARBA" id="ARBA00007241"/>
    </source>
</evidence>
<evidence type="ECO:0000313" key="20">
    <source>
        <dbReference type="EMBL" id="ROQ23375.1"/>
    </source>
</evidence>
<comment type="catalytic activity">
    <reaction evidence="16 18">
        <text>[protein]-dithiol + NAD(+) = [protein]-disulfide + NADH + H(+)</text>
        <dbReference type="Rhea" id="RHEA:18749"/>
        <dbReference type="Rhea" id="RHEA-COMP:10593"/>
        <dbReference type="Rhea" id="RHEA-COMP:10594"/>
        <dbReference type="ChEBI" id="CHEBI:15378"/>
        <dbReference type="ChEBI" id="CHEBI:29950"/>
        <dbReference type="ChEBI" id="CHEBI:50058"/>
        <dbReference type="ChEBI" id="CHEBI:57540"/>
        <dbReference type="ChEBI" id="CHEBI:57945"/>
        <dbReference type="EC" id="1.8.1.8"/>
    </reaction>
</comment>
<keyword evidence="8 18" id="KW-0201">Cytochrome c-type biogenesis</keyword>
<dbReference type="GO" id="GO:0005886">
    <property type="term" value="C:plasma membrane"/>
    <property type="evidence" value="ECO:0007669"/>
    <property type="project" value="UniProtKB-SubCell"/>
</dbReference>
<comment type="subcellular location">
    <subcellularLocation>
        <location evidence="1 18">Cell inner membrane</location>
        <topology evidence="1 18">Multi-pass membrane protein</topology>
    </subcellularLocation>
</comment>
<comment type="similarity">
    <text evidence="2 18">Belongs to the thioredoxin family. DsbD subfamily.</text>
</comment>
<evidence type="ECO:0000256" key="18">
    <source>
        <dbReference type="HAMAP-Rule" id="MF_00399"/>
    </source>
</evidence>
<evidence type="ECO:0000256" key="11">
    <source>
        <dbReference type="ARBA" id="ARBA00023002"/>
    </source>
</evidence>
<dbReference type="Proteomes" id="UP000268033">
    <property type="component" value="Unassembled WGS sequence"/>
</dbReference>
<feature type="transmembrane region" description="Helical" evidence="18">
    <location>
        <begin position="321"/>
        <end position="342"/>
    </location>
</feature>
<dbReference type="InterPro" id="IPR036929">
    <property type="entry name" value="DsbDN_sf"/>
</dbReference>
<dbReference type="PANTHER" id="PTHR32234">
    <property type="entry name" value="THIOL:DISULFIDE INTERCHANGE PROTEIN DSBD"/>
    <property type="match status" value="1"/>
</dbReference>
<dbReference type="SUPFAM" id="SSF52833">
    <property type="entry name" value="Thioredoxin-like"/>
    <property type="match status" value="1"/>
</dbReference>
<keyword evidence="9 18" id="KW-0249">Electron transport</keyword>
<dbReference type="InterPro" id="IPR003834">
    <property type="entry name" value="Cyt_c_assmbl_TM_dom"/>
</dbReference>
<evidence type="ECO:0000256" key="1">
    <source>
        <dbReference type="ARBA" id="ARBA00004429"/>
    </source>
</evidence>
<dbReference type="STRING" id="584787.GCA_001247655_03820"/>
<dbReference type="GO" id="GO:0017004">
    <property type="term" value="P:cytochrome complex assembly"/>
    <property type="evidence" value="ECO:0007669"/>
    <property type="project" value="UniProtKB-UniRule"/>
</dbReference>
<evidence type="ECO:0000256" key="10">
    <source>
        <dbReference type="ARBA" id="ARBA00022989"/>
    </source>
</evidence>
<dbReference type="SUPFAM" id="SSF74863">
    <property type="entry name" value="Thiol:disulfide interchange protein DsbD, N-terminal domain (DsbD-alpha)"/>
    <property type="match status" value="1"/>
</dbReference>
<feature type="chain" id="PRO_5018343211" description="Thiol:disulfide interchange protein DsbD" evidence="18">
    <location>
        <begin position="20"/>
        <end position="574"/>
    </location>
</feature>
<dbReference type="GO" id="GO:0009055">
    <property type="term" value="F:electron transfer activity"/>
    <property type="evidence" value="ECO:0007669"/>
    <property type="project" value="UniProtKB-UniRule"/>
</dbReference>
<keyword evidence="12 18" id="KW-0520">NAD</keyword>
<evidence type="ECO:0000256" key="3">
    <source>
        <dbReference type="ARBA" id="ARBA00022448"/>
    </source>
</evidence>
<protein>
    <recommendedName>
        <fullName evidence="18">Thiol:disulfide interchange protein DsbD</fullName>
        <ecNumber evidence="18">1.8.1.8</ecNumber>
    </recommendedName>
    <alternativeName>
        <fullName evidence="18">Protein-disulfide reductase</fullName>
        <shortName evidence="18">Disulfide reductase</shortName>
    </alternativeName>
</protein>
<dbReference type="Pfam" id="PF02683">
    <property type="entry name" value="DsbD_TM"/>
    <property type="match status" value="1"/>
</dbReference>
<keyword evidence="5 18" id="KW-0997">Cell inner membrane</keyword>
<feature type="transmembrane region" description="Helical" evidence="18">
    <location>
        <begin position="354"/>
        <end position="375"/>
    </location>
</feature>
<feature type="transmembrane region" description="Helical" evidence="18">
    <location>
        <begin position="381"/>
        <end position="401"/>
    </location>
</feature>
<evidence type="ECO:0000256" key="8">
    <source>
        <dbReference type="ARBA" id="ARBA00022748"/>
    </source>
</evidence>
<keyword evidence="14 18" id="KW-1015">Disulfide bond</keyword>
<gene>
    <name evidence="18" type="primary">dsbD</name>
    <name evidence="20" type="ORF">EDC28_108113</name>
</gene>
<dbReference type="InterPro" id="IPR022910">
    <property type="entry name" value="Thiol_diS_interchange_DbsD"/>
</dbReference>
<keyword evidence="4 18" id="KW-1003">Cell membrane</keyword>
<evidence type="ECO:0000256" key="9">
    <source>
        <dbReference type="ARBA" id="ARBA00022982"/>
    </source>
</evidence>
<evidence type="ECO:0000256" key="12">
    <source>
        <dbReference type="ARBA" id="ARBA00023027"/>
    </source>
</evidence>
<keyword evidence="3 18" id="KW-0813">Transport</keyword>
<dbReference type="Gene3D" id="2.60.40.1250">
    <property type="entry name" value="Thiol:disulfide interchange protein DsbD, N-terminal domain"/>
    <property type="match status" value="1"/>
</dbReference>
<evidence type="ECO:0000256" key="14">
    <source>
        <dbReference type="ARBA" id="ARBA00023157"/>
    </source>
</evidence>
<feature type="disulfide bond" description="Redox-active" evidence="18">
    <location>
        <begin position="485"/>
        <end position="488"/>
    </location>
</feature>
<keyword evidence="21" id="KW-1185">Reference proteome</keyword>
<comment type="caution">
    <text evidence="20">The sequence shown here is derived from an EMBL/GenBank/DDBJ whole genome shotgun (WGS) entry which is preliminary data.</text>
</comment>
<dbReference type="NCBIfam" id="NF001419">
    <property type="entry name" value="PRK00293.1"/>
    <property type="match status" value="1"/>
</dbReference>
<feature type="disulfide bond" description="Redox-active" evidence="18">
    <location>
        <begin position="116"/>
        <end position="122"/>
    </location>
</feature>
<evidence type="ECO:0000256" key="6">
    <source>
        <dbReference type="ARBA" id="ARBA00022692"/>
    </source>
</evidence>
<name>A0A3N1P4E6_9GAMM</name>
<dbReference type="AlphaFoldDB" id="A0A3N1P4E6"/>
<dbReference type="HAMAP" id="MF_00399">
    <property type="entry name" value="DbsD"/>
    <property type="match status" value="1"/>
</dbReference>
<keyword evidence="15 18" id="KW-0676">Redox-active center</keyword>
<evidence type="ECO:0000256" key="7">
    <source>
        <dbReference type="ARBA" id="ARBA00022729"/>
    </source>
</evidence>
<evidence type="ECO:0000256" key="16">
    <source>
        <dbReference type="ARBA" id="ARBA00047388"/>
    </source>
</evidence>
<dbReference type="GO" id="GO:0047134">
    <property type="term" value="F:protein-disulfide reductase [NAD(P)H] activity"/>
    <property type="evidence" value="ECO:0007669"/>
    <property type="project" value="UniProtKB-UniRule"/>
</dbReference>
<keyword evidence="11 18" id="KW-0560">Oxidoreductase</keyword>
<keyword evidence="7 18" id="KW-0732">Signal</keyword>
<comment type="catalytic activity">
    <reaction evidence="17 18">
        <text>[protein]-dithiol + NADP(+) = [protein]-disulfide + NADPH + H(+)</text>
        <dbReference type="Rhea" id="RHEA:18753"/>
        <dbReference type="Rhea" id="RHEA-COMP:10593"/>
        <dbReference type="Rhea" id="RHEA-COMP:10594"/>
        <dbReference type="ChEBI" id="CHEBI:15378"/>
        <dbReference type="ChEBI" id="CHEBI:29950"/>
        <dbReference type="ChEBI" id="CHEBI:50058"/>
        <dbReference type="ChEBI" id="CHEBI:57783"/>
        <dbReference type="ChEBI" id="CHEBI:58349"/>
        <dbReference type="EC" id="1.8.1.8"/>
    </reaction>
</comment>
<dbReference type="EMBL" id="RJUL01000008">
    <property type="protein sequence ID" value="ROQ23375.1"/>
    <property type="molecule type" value="Genomic_DNA"/>
</dbReference>
<feature type="domain" description="Thioredoxin" evidence="19">
    <location>
        <begin position="442"/>
        <end position="570"/>
    </location>
</feature>
<feature type="transmembrane region" description="Helical" evidence="18">
    <location>
        <begin position="206"/>
        <end position="229"/>
    </location>
</feature>
<dbReference type="GO" id="GO:0045454">
    <property type="term" value="P:cell redox homeostasis"/>
    <property type="evidence" value="ECO:0007669"/>
    <property type="project" value="TreeGrafter"/>
</dbReference>
<feature type="signal peptide" evidence="18">
    <location>
        <begin position="1"/>
        <end position="19"/>
    </location>
</feature>
<reference evidence="20 21" key="1">
    <citation type="submission" date="2018-11" db="EMBL/GenBank/DDBJ databases">
        <title>Genomic Encyclopedia of Type Strains, Phase IV (KMG-IV): sequencing the most valuable type-strain genomes for metagenomic binning, comparative biology and taxonomic classification.</title>
        <authorList>
            <person name="Goeker M."/>
        </authorList>
    </citation>
    <scope>NUCLEOTIDE SEQUENCE [LARGE SCALE GENOMIC DNA]</scope>
    <source>
        <strain evidence="20 21">DSM 21945</strain>
    </source>
</reference>
<dbReference type="Pfam" id="PF13899">
    <property type="entry name" value="Thioredoxin_7"/>
    <property type="match status" value="1"/>
</dbReference>
<dbReference type="Pfam" id="PF11412">
    <property type="entry name" value="DsbD_N"/>
    <property type="match status" value="1"/>
</dbReference>
<evidence type="ECO:0000256" key="15">
    <source>
        <dbReference type="ARBA" id="ARBA00023284"/>
    </source>
</evidence>
<organism evidence="20 21">
    <name type="scientific">Gallaecimonas pentaromativorans</name>
    <dbReference type="NCBI Taxonomy" id="584787"/>
    <lineage>
        <taxon>Bacteria</taxon>
        <taxon>Pseudomonadati</taxon>
        <taxon>Pseudomonadota</taxon>
        <taxon>Gammaproteobacteria</taxon>
        <taxon>Enterobacterales</taxon>
        <taxon>Gallaecimonadaceae</taxon>
        <taxon>Gallaecimonas</taxon>
    </lineage>
</organism>
<feature type="transmembrane region" description="Helical" evidence="18">
    <location>
        <begin position="166"/>
        <end position="194"/>
    </location>
</feature>
<keyword evidence="10 18" id="KW-1133">Transmembrane helix</keyword>
<comment type="caution">
    <text evidence="18">Lacks conserved residue(s) required for the propagation of feature annotation.</text>
</comment>
<dbReference type="PROSITE" id="PS51352">
    <property type="entry name" value="THIOREDOXIN_2"/>
    <property type="match status" value="1"/>
</dbReference>
<feature type="transmembrane region" description="Helical" evidence="18">
    <location>
        <begin position="241"/>
        <end position="261"/>
    </location>
</feature>
<proteinExistence type="inferred from homology"/>
<dbReference type="InterPro" id="IPR036249">
    <property type="entry name" value="Thioredoxin-like_sf"/>
</dbReference>
<sequence length="574" mass="61653" precursor="true">MRKLLLLCLLALTTLGARAEADFLPVDQAFGFHVEQQGNQLLLSWRIADGYYLYQDQFKTELQDAELAPPSFSPEAEHHQDPYFGDTAVFRHQVQLRYAILSAAQDGVVKISYRGCADAGLCYPPVTRILYLDAVKAAPKPPPAAESQSTSLAKRLAVGQHRALTLLLFVGLGVLLAFTPCVFPMYPIVSAIVLGGGAKSRGRTFALSLAYVQGMALTYSLMGLAVASLGVGFQAALQQPWLLIAIAILFVALALAMFGFWELRLPERWQLRLNDASNRQQGGRLAGVFLMGALSGLVASPCTTAPLAGILLFIAQSGNLGFGWLALYLLSLGMGLPLILFAMTGSQLLPKAGAWMQAVKVLFGFMLLAVALIFIERLVSNLWTALTWSLLGLAAFSYLSVINQDSAASAVKGVRSAIIFAGLFASLQYGYLHWQRQAGTAPTASQAAAPLAFTRVASLDALNRQLADAKARGQPVMLDLYADWCVACKEFEHNSFPAPEVKAALAQSLLLQVDLSRNDANSQAFTQALAVLGLPSILFFDGQGQELRAARVTGFMAAGPFAAHIRQTLGVAPN</sequence>
<accession>A0A3N1P4E6</accession>
<evidence type="ECO:0000259" key="19">
    <source>
        <dbReference type="PROSITE" id="PS51352"/>
    </source>
</evidence>
<dbReference type="RefSeq" id="WP_123422178.1">
    <property type="nucleotide sequence ID" value="NZ_RJUL01000008.1"/>
</dbReference>